<proteinExistence type="predicted"/>
<organism evidence="1 2">
    <name type="scientific">Pelagimonas varians</name>
    <dbReference type="NCBI Taxonomy" id="696760"/>
    <lineage>
        <taxon>Bacteria</taxon>
        <taxon>Pseudomonadati</taxon>
        <taxon>Pseudomonadota</taxon>
        <taxon>Alphaproteobacteria</taxon>
        <taxon>Rhodobacterales</taxon>
        <taxon>Roseobacteraceae</taxon>
        <taxon>Pelagimonas</taxon>
    </lineage>
</organism>
<dbReference type="EMBL" id="FXYH01000012">
    <property type="protein sequence ID" value="SMX46111.1"/>
    <property type="molecule type" value="Genomic_DNA"/>
</dbReference>
<evidence type="ECO:0000313" key="2">
    <source>
        <dbReference type="Proteomes" id="UP000220836"/>
    </source>
</evidence>
<dbReference type="RefSeq" id="WP_097805672.1">
    <property type="nucleotide sequence ID" value="NZ_FXYH01000012.1"/>
</dbReference>
<sequence>MTSHDAHRQITTAIETLTGLRNDLGVLLCANDAKPLADTSENRQLRDLHKSVSRAVAAYHKG</sequence>
<keyword evidence="2" id="KW-1185">Reference proteome</keyword>
<protein>
    <recommendedName>
        <fullName evidence="3">FlgN protein</fullName>
    </recommendedName>
</protein>
<name>A0A238KU43_9RHOB</name>
<dbReference type="OrthoDB" id="7867680at2"/>
<gene>
    <name evidence="1" type="ORF">PEV8663_03195</name>
</gene>
<dbReference type="AlphaFoldDB" id="A0A238KU43"/>
<reference evidence="1 2" key="1">
    <citation type="submission" date="2017-05" db="EMBL/GenBank/DDBJ databases">
        <authorList>
            <person name="Song R."/>
            <person name="Chenine A.L."/>
            <person name="Ruprecht R.M."/>
        </authorList>
    </citation>
    <scope>NUCLEOTIDE SEQUENCE [LARGE SCALE GENOMIC DNA]</scope>
    <source>
        <strain evidence="1 2">CECT 8663</strain>
    </source>
</reference>
<dbReference type="Proteomes" id="UP000220836">
    <property type="component" value="Unassembled WGS sequence"/>
</dbReference>
<evidence type="ECO:0000313" key="1">
    <source>
        <dbReference type="EMBL" id="SMX46111.1"/>
    </source>
</evidence>
<evidence type="ECO:0008006" key="3">
    <source>
        <dbReference type="Google" id="ProtNLM"/>
    </source>
</evidence>
<accession>A0A238KU43</accession>